<dbReference type="GO" id="GO:0015276">
    <property type="term" value="F:ligand-gated monoatomic ion channel activity"/>
    <property type="evidence" value="ECO:0007669"/>
    <property type="project" value="InterPro"/>
</dbReference>
<dbReference type="Gramene" id="PRQ27945">
    <property type="protein sequence ID" value="PRQ27945"/>
    <property type="gene ID" value="RchiOBHm_Chr6g0310781"/>
</dbReference>
<dbReference type="InterPro" id="IPR001320">
    <property type="entry name" value="Iontro_rcpt_C"/>
</dbReference>
<evidence type="ECO:0000256" key="1">
    <source>
        <dbReference type="ARBA" id="ARBA00004141"/>
    </source>
</evidence>
<keyword evidence="6 11" id="KW-0472">Membrane</keyword>
<name>A0A2P6Q188_ROSCH</name>
<dbReference type="PANTHER" id="PTHR18966">
    <property type="entry name" value="IONOTROPIC GLUTAMATE RECEPTOR"/>
    <property type="match status" value="1"/>
</dbReference>
<dbReference type="GO" id="GO:0016020">
    <property type="term" value="C:membrane"/>
    <property type="evidence" value="ECO:0007669"/>
    <property type="project" value="UniProtKB-SubCell"/>
</dbReference>
<sequence length="98" mass="11119">MGTSLWYSFSTMVFAHREPVVSNLARFVVITWCFVVLILTESYTASFSSILTVQQLQKNISDVNQLLKNGDTVGYQTASFVYGILRQLGFQDEKLKDL</sequence>
<keyword evidence="4 11" id="KW-1133">Transmembrane helix</keyword>
<evidence type="ECO:0000313" key="14">
    <source>
        <dbReference type="Proteomes" id="UP000238479"/>
    </source>
</evidence>
<dbReference type="OMA" id="ICCRSAQ"/>
<dbReference type="InterPro" id="IPR015683">
    <property type="entry name" value="Ionotropic_Glu_rcpt"/>
</dbReference>
<comment type="caution">
    <text evidence="13">The sequence shown here is derived from an EMBL/GenBank/DDBJ whole genome shotgun (WGS) entry which is preliminary data.</text>
</comment>
<keyword evidence="9" id="KW-1071">Ligand-gated ion channel</keyword>
<evidence type="ECO:0000256" key="8">
    <source>
        <dbReference type="ARBA" id="ARBA00023180"/>
    </source>
</evidence>
<protein>
    <submittedName>
        <fullName evidence="13">Putative ionotropic glutamate receptor</fullName>
    </submittedName>
</protein>
<feature type="domain" description="Ionotropic glutamate receptor C-terminal" evidence="12">
    <location>
        <begin position="2"/>
        <end position="69"/>
    </location>
</feature>
<evidence type="ECO:0000256" key="7">
    <source>
        <dbReference type="ARBA" id="ARBA00023170"/>
    </source>
</evidence>
<accession>A0A2P6Q188</accession>
<evidence type="ECO:0000256" key="5">
    <source>
        <dbReference type="ARBA" id="ARBA00023065"/>
    </source>
</evidence>
<dbReference type="EMBL" id="PDCK01000044">
    <property type="protein sequence ID" value="PRQ27945.1"/>
    <property type="molecule type" value="Genomic_DNA"/>
</dbReference>
<evidence type="ECO:0000256" key="10">
    <source>
        <dbReference type="ARBA" id="ARBA00023303"/>
    </source>
</evidence>
<keyword evidence="10" id="KW-0407">Ion channel</keyword>
<keyword evidence="5" id="KW-0406">Ion transport</keyword>
<evidence type="ECO:0000256" key="2">
    <source>
        <dbReference type="ARBA" id="ARBA00022448"/>
    </source>
</evidence>
<dbReference type="STRING" id="74649.A0A2P6Q188"/>
<evidence type="ECO:0000256" key="11">
    <source>
        <dbReference type="SAM" id="Phobius"/>
    </source>
</evidence>
<organism evidence="13 14">
    <name type="scientific">Rosa chinensis</name>
    <name type="common">China rose</name>
    <dbReference type="NCBI Taxonomy" id="74649"/>
    <lineage>
        <taxon>Eukaryota</taxon>
        <taxon>Viridiplantae</taxon>
        <taxon>Streptophyta</taxon>
        <taxon>Embryophyta</taxon>
        <taxon>Tracheophyta</taxon>
        <taxon>Spermatophyta</taxon>
        <taxon>Magnoliopsida</taxon>
        <taxon>eudicotyledons</taxon>
        <taxon>Gunneridae</taxon>
        <taxon>Pentapetalae</taxon>
        <taxon>rosids</taxon>
        <taxon>fabids</taxon>
        <taxon>Rosales</taxon>
        <taxon>Rosaceae</taxon>
        <taxon>Rosoideae</taxon>
        <taxon>Rosoideae incertae sedis</taxon>
        <taxon>Rosa</taxon>
    </lineage>
</organism>
<keyword evidence="14" id="KW-1185">Reference proteome</keyword>
<reference evidence="13 14" key="1">
    <citation type="journal article" date="2018" name="Nat. Genet.">
        <title>The Rosa genome provides new insights in the design of modern roses.</title>
        <authorList>
            <person name="Bendahmane M."/>
        </authorList>
    </citation>
    <scope>NUCLEOTIDE SEQUENCE [LARGE SCALE GENOMIC DNA]</scope>
    <source>
        <strain evidence="14">cv. Old Blush</strain>
    </source>
</reference>
<proteinExistence type="predicted"/>
<dbReference type="Proteomes" id="UP000238479">
    <property type="component" value="Chromosome 6"/>
</dbReference>
<evidence type="ECO:0000256" key="9">
    <source>
        <dbReference type="ARBA" id="ARBA00023286"/>
    </source>
</evidence>
<evidence type="ECO:0000256" key="6">
    <source>
        <dbReference type="ARBA" id="ARBA00023136"/>
    </source>
</evidence>
<feature type="transmembrane region" description="Helical" evidence="11">
    <location>
        <begin position="20"/>
        <end position="39"/>
    </location>
</feature>
<gene>
    <name evidence="13" type="ORF">RchiOBHm_Chr6g0310781</name>
</gene>
<comment type="subcellular location">
    <subcellularLocation>
        <location evidence="1">Membrane</location>
        <topology evidence="1">Multi-pass membrane protein</topology>
    </subcellularLocation>
</comment>
<evidence type="ECO:0000256" key="3">
    <source>
        <dbReference type="ARBA" id="ARBA00022692"/>
    </source>
</evidence>
<dbReference type="Gene3D" id="1.10.287.70">
    <property type="match status" value="1"/>
</dbReference>
<evidence type="ECO:0000256" key="4">
    <source>
        <dbReference type="ARBA" id="ARBA00022989"/>
    </source>
</evidence>
<keyword evidence="8" id="KW-0325">Glycoprotein</keyword>
<dbReference type="AlphaFoldDB" id="A0A2P6Q188"/>
<keyword evidence="3 11" id="KW-0812">Transmembrane</keyword>
<keyword evidence="2" id="KW-0813">Transport</keyword>
<evidence type="ECO:0000259" key="12">
    <source>
        <dbReference type="Pfam" id="PF00060"/>
    </source>
</evidence>
<dbReference type="Pfam" id="PF00060">
    <property type="entry name" value="Lig_chan"/>
    <property type="match status" value="1"/>
</dbReference>
<keyword evidence="7 13" id="KW-0675">Receptor</keyword>
<evidence type="ECO:0000313" key="13">
    <source>
        <dbReference type="EMBL" id="PRQ27945.1"/>
    </source>
</evidence>